<accession>A0A2T9ZB15</accession>
<protein>
    <recommendedName>
        <fullName evidence="1">CTD kinase subunit gamma Ctk3 C-terminal domain-containing protein</fullName>
    </recommendedName>
</protein>
<keyword evidence="3" id="KW-1185">Reference proteome</keyword>
<comment type="caution">
    <text evidence="2">The sequence shown here is derived from an EMBL/GenBank/DDBJ whole genome shotgun (WGS) entry which is preliminary data.</text>
</comment>
<evidence type="ECO:0000313" key="2">
    <source>
        <dbReference type="EMBL" id="PVV01750.1"/>
    </source>
</evidence>
<feature type="domain" description="CTD kinase subunit gamma Ctk3 C-terminal" evidence="1">
    <location>
        <begin position="37"/>
        <end position="95"/>
    </location>
</feature>
<evidence type="ECO:0000259" key="1">
    <source>
        <dbReference type="Pfam" id="PF12350"/>
    </source>
</evidence>
<dbReference type="STRING" id="133381.A0A2T9ZB15"/>
<dbReference type="InterPro" id="IPR024637">
    <property type="entry name" value="Ctk3_C"/>
</dbReference>
<dbReference type="OrthoDB" id="21266at2759"/>
<organism evidence="2 3">
    <name type="scientific">Smittium megazygosporum</name>
    <dbReference type="NCBI Taxonomy" id="133381"/>
    <lineage>
        <taxon>Eukaryota</taxon>
        <taxon>Fungi</taxon>
        <taxon>Fungi incertae sedis</taxon>
        <taxon>Zoopagomycota</taxon>
        <taxon>Kickxellomycotina</taxon>
        <taxon>Harpellomycetes</taxon>
        <taxon>Harpellales</taxon>
        <taxon>Legeriomycetaceae</taxon>
        <taxon>Smittium</taxon>
    </lineage>
</organism>
<dbReference type="PROSITE" id="PS00018">
    <property type="entry name" value="EF_HAND_1"/>
    <property type="match status" value="1"/>
</dbReference>
<evidence type="ECO:0000313" key="3">
    <source>
        <dbReference type="Proteomes" id="UP000245609"/>
    </source>
</evidence>
<dbReference type="Proteomes" id="UP000245609">
    <property type="component" value="Unassembled WGS sequence"/>
</dbReference>
<dbReference type="AlphaFoldDB" id="A0A2T9ZB15"/>
<dbReference type="EMBL" id="MBFS01000831">
    <property type="protein sequence ID" value="PVV01750.1"/>
    <property type="molecule type" value="Genomic_DNA"/>
</dbReference>
<sequence length="105" mass="12521">IVDSWGSKGYFNSEVISAMQDLFKDRSFVDIPVENKKVDIIRKMEDDRENHKKIKEGFWIRDPNENRTLEFEELLDSVSDLNKNDWIVLRSELEKSRIEKSKFLV</sequence>
<feature type="non-terminal residue" evidence="2">
    <location>
        <position position="1"/>
    </location>
</feature>
<reference evidence="2 3" key="1">
    <citation type="journal article" date="2018" name="MBio">
        <title>Comparative Genomics Reveals the Core Gene Toolbox for the Fungus-Insect Symbiosis.</title>
        <authorList>
            <person name="Wang Y."/>
            <person name="Stata M."/>
            <person name="Wang W."/>
            <person name="Stajich J.E."/>
            <person name="White M.M."/>
            <person name="Moncalvo J.M."/>
        </authorList>
    </citation>
    <scope>NUCLEOTIDE SEQUENCE [LARGE SCALE GENOMIC DNA]</scope>
    <source>
        <strain evidence="2 3">SC-DP-2</strain>
    </source>
</reference>
<name>A0A2T9ZB15_9FUNG</name>
<proteinExistence type="predicted"/>
<gene>
    <name evidence="2" type="ORF">BB560_003820</name>
</gene>
<dbReference type="InterPro" id="IPR018247">
    <property type="entry name" value="EF_Hand_1_Ca_BS"/>
</dbReference>
<dbReference type="Pfam" id="PF12350">
    <property type="entry name" value="CTK3_C"/>
    <property type="match status" value="1"/>
</dbReference>